<evidence type="ECO:0008006" key="4">
    <source>
        <dbReference type="Google" id="ProtNLM"/>
    </source>
</evidence>
<dbReference type="Proteomes" id="UP000050471">
    <property type="component" value="Unassembled WGS sequence"/>
</dbReference>
<dbReference type="RefSeq" id="WP_055191503.1">
    <property type="nucleotide sequence ID" value="NZ_FPBS01000034.1"/>
</dbReference>
<dbReference type="AlphaFoldDB" id="A0A0P7KFD3"/>
<sequence>MSKLIEKLVLRFRKDEDGIALTEYLILLGLLASAVIAAVLLFGDELGANWETWANWMRDETDLHAPAVTGSGG</sequence>
<organism evidence="2 3">
    <name type="scientific">Aliiroseovarius crassostreae</name>
    <dbReference type="NCBI Taxonomy" id="154981"/>
    <lineage>
        <taxon>Bacteria</taxon>
        <taxon>Pseudomonadati</taxon>
        <taxon>Pseudomonadota</taxon>
        <taxon>Alphaproteobacteria</taxon>
        <taxon>Rhodobacterales</taxon>
        <taxon>Paracoccaceae</taxon>
        <taxon>Aliiroseovarius</taxon>
    </lineage>
</organism>
<protein>
    <recommendedName>
        <fullName evidence="4">Flp family type IVb pilin</fullName>
    </recommendedName>
</protein>
<evidence type="ECO:0000256" key="1">
    <source>
        <dbReference type="SAM" id="Phobius"/>
    </source>
</evidence>
<proteinExistence type="predicted"/>
<reference evidence="2 3" key="1">
    <citation type="submission" date="2015-09" db="EMBL/GenBank/DDBJ databases">
        <title>Draft genome sequence of Aliiroseovarius crassostreae CV919-312TSm, the causative agent of Roseovarius Oyster Disease (formerly Juvenile Oyster Disease).</title>
        <authorList>
            <person name="Kessner L."/>
            <person name="Spinard E."/>
            <person name="Nelson D."/>
        </authorList>
    </citation>
    <scope>NUCLEOTIDE SEQUENCE [LARGE SCALE GENOMIC DNA]</scope>
    <source>
        <strain evidence="2 3">CV919-312</strain>
    </source>
</reference>
<gene>
    <name evidence="2" type="ORF">AKJ29_07535</name>
</gene>
<keyword evidence="1" id="KW-1133">Transmembrane helix</keyword>
<dbReference type="EMBL" id="LKBA01000019">
    <property type="protein sequence ID" value="KPN62120.1"/>
    <property type="molecule type" value="Genomic_DNA"/>
</dbReference>
<comment type="caution">
    <text evidence="2">The sequence shown here is derived from an EMBL/GenBank/DDBJ whole genome shotgun (WGS) entry which is preliminary data.</text>
</comment>
<keyword evidence="1" id="KW-0812">Transmembrane</keyword>
<evidence type="ECO:0000313" key="3">
    <source>
        <dbReference type="Proteomes" id="UP000050471"/>
    </source>
</evidence>
<accession>A0A0P7KFD3</accession>
<name>A0A0P7KFD3_9RHOB</name>
<evidence type="ECO:0000313" key="2">
    <source>
        <dbReference type="EMBL" id="KPN62120.1"/>
    </source>
</evidence>
<keyword evidence="3" id="KW-1185">Reference proteome</keyword>
<feature type="transmembrane region" description="Helical" evidence="1">
    <location>
        <begin position="21"/>
        <end position="43"/>
    </location>
</feature>
<keyword evidence="1" id="KW-0472">Membrane</keyword>